<evidence type="ECO:0000256" key="1">
    <source>
        <dbReference type="ARBA" id="ARBA00002578"/>
    </source>
</evidence>
<dbReference type="PANTHER" id="PTHR30065">
    <property type="entry name" value="FLAGELLAR BIOSYNTHETIC PROTEIN FLIR"/>
    <property type="match status" value="1"/>
</dbReference>
<dbReference type="PANTHER" id="PTHR30065:SF8">
    <property type="entry name" value="FLAGELLAR BIOSYNTHETIC PROTEIN FLIR"/>
    <property type="match status" value="1"/>
</dbReference>
<evidence type="ECO:0000256" key="7">
    <source>
        <dbReference type="ARBA" id="ARBA00023136"/>
    </source>
</evidence>
<dbReference type="NCBIfam" id="TIGR01400">
    <property type="entry name" value="fliR"/>
    <property type="match status" value="1"/>
</dbReference>
<evidence type="ECO:0000256" key="2">
    <source>
        <dbReference type="ARBA" id="ARBA00009772"/>
    </source>
</evidence>
<dbReference type="EMBL" id="SPUH01000001">
    <property type="protein sequence ID" value="TKS53958.1"/>
    <property type="molecule type" value="Genomic_DNA"/>
</dbReference>
<feature type="transmembrane region" description="Helical" evidence="10">
    <location>
        <begin position="77"/>
        <end position="98"/>
    </location>
</feature>
<sequence>MDAATQMAIDGQQAFGMIGTLMWTALRVGALLMAMPLIGTRAIPARIRVMVALAISLALAPLLPAPPAYTGFDAATVLSIARELAVGAAMGFMLRLVFEAGALAGELISQGTGLSFAQMSDPLRGVNSGVIGQWFYLAFGLLFFAANGHLAMVALLVHSYEALPIGTALPDVRATLSVAPEFFAVVLRGAVSLALPVMVAMLAVNLAFGVLSRAAPALNPIQLGLPISVLVGLFLIAMLAGELGPPVQRLYDAAFDAAGRIPTGG</sequence>
<feature type="transmembrane region" description="Helical" evidence="10">
    <location>
        <begin position="190"/>
        <end position="211"/>
    </location>
</feature>
<dbReference type="InterPro" id="IPR002010">
    <property type="entry name" value="T3SS_IM_R"/>
</dbReference>
<feature type="transmembrane region" description="Helical" evidence="10">
    <location>
        <begin position="223"/>
        <end position="241"/>
    </location>
</feature>
<feature type="transmembrane region" description="Helical" evidence="10">
    <location>
        <begin position="47"/>
        <end position="65"/>
    </location>
</feature>
<dbReference type="Proteomes" id="UP000298681">
    <property type="component" value="Unassembled WGS sequence"/>
</dbReference>
<dbReference type="GO" id="GO:0044780">
    <property type="term" value="P:bacterial-type flagellum assembly"/>
    <property type="evidence" value="ECO:0007669"/>
    <property type="project" value="UniProtKB-UniRule"/>
</dbReference>
<comment type="function">
    <text evidence="1 10">Role in flagellar biosynthesis.</text>
</comment>
<evidence type="ECO:0000256" key="9">
    <source>
        <dbReference type="NCBIfam" id="TIGR01400"/>
    </source>
</evidence>
<accession>A0A4Z1RB11</accession>
<keyword evidence="7 10" id="KW-0472">Membrane</keyword>
<keyword evidence="11" id="KW-0966">Cell projection</keyword>
<evidence type="ECO:0000313" key="11">
    <source>
        <dbReference type="EMBL" id="TKS53958.1"/>
    </source>
</evidence>
<dbReference type="GO" id="GO:0006605">
    <property type="term" value="P:protein targeting"/>
    <property type="evidence" value="ECO:0007669"/>
    <property type="project" value="UniProtKB-UniRule"/>
</dbReference>
<comment type="caution">
    <text evidence="11">The sequence shown here is derived from an EMBL/GenBank/DDBJ whole genome shotgun (WGS) entry which is preliminary data.</text>
</comment>
<name>A0A4Z1RB11_9GAMM</name>
<keyword evidence="4 10" id="KW-1003">Cell membrane</keyword>
<feature type="transmembrane region" description="Helical" evidence="10">
    <location>
        <begin position="14"/>
        <end position="35"/>
    </location>
</feature>
<keyword evidence="8 10" id="KW-0975">Bacterial flagellum</keyword>
<dbReference type="InterPro" id="IPR006303">
    <property type="entry name" value="FliR"/>
</dbReference>
<feature type="transmembrane region" description="Helical" evidence="10">
    <location>
        <begin position="134"/>
        <end position="157"/>
    </location>
</feature>
<keyword evidence="6 10" id="KW-1133">Transmembrane helix</keyword>
<evidence type="ECO:0000256" key="3">
    <source>
        <dbReference type="ARBA" id="ARBA00021717"/>
    </source>
</evidence>
<reference evidence="11 12" key="1">
    <citation type="submission" date="2019-01" db="EMBL/GenBank/DDBJ databases">
        <authorList>
            <person name="Zhang S."/>
        </authorList>
    </citation>
    <scope>NUCLEOTIDE SEQUENCE [LARGE SCALE GENOMIC DNA]</scope>
    <source>
        <strain evidence="11 12">1626</strain>
    </source>
</reference>
<keyword evidence="11" id="KW-0969">Cilium</keyword>
<evidence type="ECO:0000256" key="6">
    <source>
        <dbReference type="ARBA" id="ARBA00022989"/>
    </source>
</evidence>
<evidence type="ECO:0000256" key="10">
    <source>
        <dbReference type="RuleBase" id="RU362071"/>
    </source>
</evidence>
<keyword evidence="11" id="KW-0282">Flagellum</keyword>
<evidence type="ECO:0000256" key="4">
    <source>
        <dbReference type="ARBA" id="ARBA00022475"/>
    </source>
</evidence>
<dbReference type="RefSeq" id="WP_134673342.1">
    <property type="nucleotide sequence ID" value="NZ_SPUH01000001.1"/>
</dbReference>
<dbReference type="GO" id="GO:0009425">
    <property type="term" value="C:bacterial-type flagellum basal body"/>
    <property type="evidence" value="ECO:0007669"/>
    <property type="project" value="UniProtKB-SubCell"/>
</dbReference>
<protein>
    <recommendedName>
        <fullName evidence="3 9">Flagellar biosynthetic protein FliR</fullName>
    </recommendedName>
</protein>
<gene>
    <name evidence="11" type="primary">fliR</name>
    <name evidence="11" type="ORF">E4582_03680</name>
</gene>
<keyword evidence="5 10" id="KW-0812">Transmembrane</keyword>
<dbReference type="PRINTS" id="PR00953">
    <property type="entry name" value="TYPE3IMRPROT"/>
</dbReference>
<comment type="subcellular location">
    <subcellularLocation>
        <location evidence="10">Cell membrane</location>
        <topology evidence="10">Multi-pass membrane protein</topology>
    </subcellularLocation>
    <subcellularLocation>
        <location evidence="10">Bacterial flagellum basal body</location>
    </subcellularLocation>
</comment>
<dbReference type="GO" id="GO:0005886">
    <property type="term" value="C:plasma membrane"/>
    <property type="evidence" value="ECO:0007669"/>
    <property type="project" value="UniProtKB-SubCell"/>
</dbReference>
<evidence type="ECO:0000256" key="5">
    <source>
        <dbReference type="ARBA" id="ARBA00022692"/>
    </source>
</evidence>
<comment type="similarity">
    <text evidence="2 10">Belongs to the FliR/MopE/SpaR family.</text>
</comment>
<dbReference type="AlphaFoldDB" id="A0A4Z1RB11"/>
<proteinExistence type="inferred from homology"/>
<keyword evidence="12" id="KW-1185">Reference proteome</keyword>
<evidence type="ECO:0000313" key="12">
    <source>
        <dbReference type="Proteomes" id="UP000298681"/>
    </source>
</evidence>
<dbReference type="Pfam" id="PF01311">
    <property type="entry name" value="Bac_export_1"/>
    <property type="match status" value="1"/>
</dbReference>
<evidence type="ECO:0000256" key="8">
    <source>
        <dbReference type="ARBA" id="ARBA00023143"/>
    </source>
</evidence>
<organism evidence="11 12">
    <name type="scientific">Luteimonas yindakuii</name>
    <dbReference type="NCBI Taxonomy" id="2565782"/>
    <lineage>
        <taxon>Bacteria</taxon>
        <taxon>Pseudomonadati</taxon>
        <taxon>Pseudomonadota</taxon>
        <taxon>Gammaproteobacteria</taxon>
        <taxon>Lysobacterales</taxon>
        <taxon>Lysobacteraceae</taxon>
        <taxon>Luteimonas</taxon>
    </lineage>
</organism>